<keyword evidence="1" id="KW-0175">Coiled coil</keyword>
<accession>A0A2M9YHB3</accession>
<comment type="caution">
    <text evidence="3">The sequence shown here is derived from an EMBL/GenBank/DDBJ whole genome shotgun (WGS) entry which is preliminary data.</text>
</comment>
<feature type="transmembrane region" description="Helical" evidence="2">
    <location>
        <begin position="227"/>
        <end position="251"/>
    </location>
</feature>
<keyword evidence="2" id="KW-0812">Transmembrane</keyword>
<keyword evidence="2" id="KW-1133">Transmembrane helix</keyword>
<dbReference type="OrthoDB" id="345539at2"/>
<dbReference type="EMBL" id="NPDR01000001">
    <property type="protein sequence ID" value="PJZ50909.1"/>
    <property type="molecule type" value="Genomic_DNA"/>
</dbReference>
<keyword evidence="3" id="KW-0547">Nucleotide-binding</keyword>
<dbReference type="InterPro" id="IPR036890">
    <property type="entry name" value="HATPase_C_sf"/>
</dbReference>
<evidence type="ECO:0000313" key="3">
    <source>
        <dbReference type="EMBL" id="PJZ50909.1"/>
    </source>
</evidence>
<feature type="transmembrane region" description="Helical" evidence="2">
    <location>
        <begin position="36"/>
        <end position="59"/>
    </location>
</feature>
<reference evidence="3 4" key="1">
    <citation type="submission" date="2017-07" db="EMBL/GenBank/DDBJ databases">
        <title>Leptospira spp. isolated from tropical soils.</title>
        <authorList>
            <person name="Thibeaux R."/>
            <person name="Iraola G."/>
            <person name="Ferres I."/>
            <person name="Bierque E."/>
            <person name="Girault D."/>
            <person name="Soupe-Gilbert M.-E."/>
            <person name="Picardeau M."/>
            <person name="Goarant C."/>
        </authorList>
    </citation>
    <scope>NUCLEOTIDE SEQUENCE [LARGE SCALE GENOMIC DNA]</scope>
    <source>
        <strain evidence="3 4">FH4-C-A2</strain>
    </source>
</reference>
<feature type="transmembrane region" description="Helical" evidence="2">
    <location>
        <begin position="104"/>
        <end position="126"/>
    </location>
</feature>
<keyword evidence="2" id="KW-0472">Membrane</keyword>
<dbReference type="AlphaFoldDB" id="A0A2M9YHB3"/>
<proteinExistence type="predicted"/>
<dbReference type="RefSeq" id="WP_100709002.1">
    <property type="nucleotide sequence ID" value="NZ_NPDR01000001.1"/>
</dbReference>
<dbReference type="GO" id="GO:0005524">
    <property type="term" value="F:ATP binding"/>
    <property type="evidence" value="ECO:0007669"/>
    <property type="project" value="UniProtKB-KW"/>
</dbReference>
<dbReference type="Proteomes" id="UP000231926">
    <property type="component" value="Unassembled WGS sequence"/>
</dbReference>
<feature type="transmembrane region" description="Helical" evidence="2">
    <location>
        <begin position="151"/>
        <end position="169"/>
    </location>
</feature>
<evidence type="ECO:0000256" key="2">
    <source>
        <dbReference type="SAM" id="Phobius"/>
    </source>
</evidence>
<dbReference type="Gene3D" id="3.30.565.10">
    <property type="entry name" value="Histidine kinase-like ATPase, C-terminal domain"/>
    <property type="match status" value="1"/>
</dbReference>
<name>A0A2M9YHB3_9LEPT</name>
<feature type="transmembrane region" description="Helical" evidence="2">
    <location>
        <begin position="71"/>
        <end position="97"/>
    </location>
</feature>
<keyword evidence="3" id="KW-0067">ATP-binding</keyword>
<evidence type="ECO:0000256" key="1">
    <source>
        <dbReference type="SAM" id="Coils"/>
    </source>
</evidence>
<dbReference type="SUPFAM" id="SSF55874">
    <property type="entry name" value="ATPase domain of HSP90 chaperone/DNA topoisomerase II/histidine kinase"/>
    <property type="match status" value="1"/>
</dbReference>
<evidence type="ECO:0000313" key="4">
    <source>
        <dbReference type="Proteomes" id="UP000231926"/>
    </source>
</evidence>
<sequence>MTIDLEILICSVFIFLSTNLFWLGSTTGTNLEKKNAAAYFSIFTLIVSSLLFSFSAILGQNGFLVVSSYPILYFFPGLILLILIPFGWFVVIVWFFGFLKKKGIFFYLFYILSFCQLIAISILLIYNPGRSWNISLFEYWKLVPFSFKSAYLIYIFACVFLSLLCLFLFKISDNSLSELGRQKAVPFLKGIGFSLFGVVLLVSLLFVGDEFGIIENLILKAEKEPKYFYGFVLSIQLLICVSILVLGWALTSYEIITGRILPKISLKQEWKNSIYVAFLLSCLYFVFAKLGYPRAEIFIIFSYSFFLSRFFTVRKNKQISSNQNEVLKKILSSGSIKLSFGYLCKDVLEATKAALVFQGKIPYISDTNIYYPENIPPETFDFSKIVPNLENPNIQYLDKDQFSGFVVRVKIESVLSGDAYLILGQKENGGLFAEEEIEIARITGTWLVHSLFLEETGNILEELQRKKIQEQRLSDQKTRQILHDEILPEIHSLILEISNDKSGSLNAQHANSLTELHKRISSLLREMSDTGLEISRIGLISMLQKLQDIDAKDYTLIWKIDPNVNSQTENYPPEVQEVLYYAFRESLRNAVKYSGELRSAGIYIRIQYESGLSIQIKNEIGKDLISVRSSGQGLKIHSALLRIFQGSLTLEFPNSKEAMIRIFLPSPQE</sequence>
<keyword evidence="4" id="KW-1185">Reference proteome</keyword>
<protein>
    <submittedName>
        <fullName evidence="3">ATP-binding protein</fullName>
    </submittedName>
</protein>
<gene>
    <name evidence="3" type="ORF">CH362_03875</name>
</gene>
<organism evidence="3 4">
    <name type="scientific">Leptospira saintgironsiae</name>
    <dbReference type="NCBI Taxonomy" id="2023183"/>
    <lineage>
        <taxon>Bacteria</taxon>
        <taxon>Pseudomonadati</taxon>
        <taxon>Spirochaetota</taxon>
        <taxon>Spirochaetia</taxon>
        <taxon>Leptospirales</taxon>
        <taxon>Leptospiraceae</taxon>
        <taxon>Leptospira</taxon>
    </lineage>
</organism>
<feature type="transmembrane region" description="Helical" evidence="2">
    <location>
        <begin position="190"/>
        <end position="207"/>
    </location>
</feature>
<feature type="transmembrane region" description="Helical" evidence="2">
    <location>
        <begin position="272"/>
        <end position="291"/>
    </location>
</feature>
<feature type="coiled-coil region" evidence="1">
    <location>
        <begin position="453"/>
        <end position="480"/>
    </location>
</feature>
<feature type="transmembrane region" description="Helical" evidence="2">
    <location>
        <begin position="6"/>
        <end position="24"/>
    </location>
</feature>